<proteinExistence type="predicted"/>
<comment type="caution">
    <text evidence="1">The sequence shown here is derived from an EMBL/GenBank/DDBJ whole genome shotgun (WGS) entry which is preliminary data.</text>
</comment>
<dbReference type="AlphaFoldDB" id="A0A8K0KNU9"/>
<sequence>MLSSPNGRILQTPMWASSSAPDIFFTTLQVLGEESQQPIVLLCIGGVHGKAFIDIGASRSITGSQLHRILLNLGYGFDEFILNIRQAINYEIRCLTSLLAKAGDQKQQVNPDYQIGNKVQVDLHPISRAQLVFSAKLAPRDGPYVVAKKFPNCQSGESRDACRCIASISLMPFHSHLLRLLPKLQF</sequence>
<keyword evidence="2" id="KW-1185">Reference proteome</keyword>
<dbReference type="Proteomes" id="UP000792457">
    <property type="component" value="Unassembled WGS sequence"/>
</dbReference>
<dbReference type="EMBL" id="KZ309128">
    <property type="protein sequence ID" value="KAG8237161.1"/>
    <property type="molecule type" value="Genomic_DNA"/>
</dbReference>
<dbReference type="OrthoDB" id="425619at2759"/>
<reference evidence="1" key="1">
    <citation type="submission" date="2013-04" db="EMBL/GenBank/DDBJ databases">
        <authorList>
            <person name="Qu J."/>
            <person name="Murali S.C."/>
            <person name="Bandaranaike D."/>
            <person name="Bellair M."/>
            <person name="Blankenburg K."/>
            <person name="Chao H."/>
            <person name="Dinh H."/>
            <person name="Doddapaneni H."/>
            <person name="Downs B."/>
            <person name="Dugan-Rocha S."/>
            <person name="Elkadiri S."/>
            <person name="Gnanaolivu R.D."/>
            <person name="Hernandez B."/>
            <person name="Javaid M."/>
            <person name="Jayaseelan J.C."/>
            <person name="Lee S."/>
            <person name="Li M."/>
            <person name="Ming W."/>
            <person name="Munidasa M."/>
            <person name="Muniz J."/>
            <person name="Nguyen L."/>
            <person name="Ongeri F."/>
            <person name="Osuji N."/>
            <person name="Pu L.-L."/>
            <person name="Puazo M."/>
            <person name="Qu C."/>
            <person name="Quiroz J."/>
            <person name="Raj R."/>
            <person name="Weissenberger G."/>
            <person name="Xin Y."/>
            <person name="Zou X."/>
            <person name="Han Y."/>
            <person name="Richards S."/>
            <person name="Worley K."/>
            <person name="Muzny D."/>
            <person name="Gibbs R."/>
        </authorList>
    </citation>
    <scope>NUCLEOTIDE SEQUENCE</scope>
    <source>
        <strain evidence="1">Sampled in the wild</strain>
    </source>
</reference>
<name>A0A8K0KNU9_LADFU</name>
<evidence type="ECO:0000313" key="1">
    <source>
        <dbReference type="EMBL" id="KAG8237161.1"/>
    </source>
</evidence>
<gene>
    <name evidence="1" type="ORF">J437_LFUL016645</name>
</gene>
<reference evidence="1" key="2">
    <citation type="submission" date="2017-10" db="EMBL/GenBank/DDBJ databases">
        <title>Ladona fulva Genome sequencing and assembly.</title>
        <authorList>
            <person name="Murali S."/>
            <person name="Richards S."/>
            <person name="Bandaranaike D."/>
            <person name="Bellair M."/>
            <person name="Blankenburg K."/>
            <person name="Chao H."/>
            <person name="Dinh H."/>
            <person name="Doddapaneni H."/>
            <person name="Dugan-Rocha S."/>
            <person name="Elkadiri S."/>
            <person name="Gnanaolivu R."/>
            <person name="Hernandez B."/>
            <person name="Skinner E."/>
            <person name="Javaid M."/>
            <person name="Lee S."/>
            <person name="Li M."/>
            <person name="Ming W."/>
            <person name="Munidasa M."/>
            <person name="Muniz J."/>
            <person name="Nguyen L."/>
            <person name="Hughes D."/>
            <person name="Osuji N."/>
            <person name="Pu L.-L."/>
            <person name="Puazo M."/>
            <person name="Qu C."/>
            <person name="Quiroz J."/>
            <person name="Raj R."/>
            <person name="Weissenberger G."/>
            <person name="Xin Y."/>
            <person name="Zou X."/>
            <person name="Han Y."/>
            <person name="Worley K."/>
            <person name="Muzny D."/>
            <person name="Gibbs R."/>
        </authorList>
    </citation>
    <scope>NUCLEOTIDE SEQUENCE</scope>
    <source>
        <strain evidence="1">Sampled in the wild</strain>
    </source>
</reference>
<evidence type="ECO:0000313" key="2">
    <source>
        <dbReference type="Proteomes" id="UP000792457"/>
    </source>
</evidence>
<protein>
    <submittedName>
        <fullName evidence="1">Uncharacterized protein</fullName>
    </submittedName>
</protein>
<accession>A0A8K0KNU9</accession>
<organism evidence="1 2">
    <name type="scientific">Ladona fulva</name>
    <name type="common">Scarce chaser dragonfly</name>
    <name type="synonym">Libellula fulva</name>
    <dbReference type="NCBI Taxonomy" id="123851"/>
    <lineage>
        <taxon>Eukaryota</taxon>
        <taxon>Metazoa</taxon>
        <taxon>Ecdysozoa</taxon>
        <taxon>Arthropoda</taxon>
        <taxon>Hexapoda</taxon>
        <taxon>Insecta</taxon>
        <taxon>Pterygota</taxon>
        <taxon>Palaeoptera</taxon>
        <taxon>Odonata</taxon>
        <taxon>Epiprocta</taxon>
        <taxon>Anisoptera</taxon>
        <taxon>Libelluloidea</taxon>
        <taxon>Libellulidae</taxon>
        <taxon>Ladona</taxon>
    </lineage>
</organism>